<comment type="caution">
    <text evidence="2">The sequence shown here is derived from an EMBL/GenBank/DDBJ whole genome shotgun (WGS) entry which is preliminary data.</text>
</comment>
<evidence type="ECO:0000313" key="3">
    <source>
        <dbReference type="Proteomes" id="UP001597493"/>
    </source>
</evidence>
<proteinExistence type="predicted"/>
<accession>A0ABW5QTE0</accession>
<feature type="transmembrane region" description="Helical" evidence="1">
    <location>
        <begin position="67"/>
        <end position="86"/>
    </location>
</feature>
<dbReference type="EMBL" id="JBHUMY010000005">
    <property type="protein sequence ID" value="MFD2659561.1"/>
    <property type="molecule type" value="Genomic_DNA"/>
</dbReference>
<sequence>MIELLIGIGYAAGAGALAFWWRQDARVRPWCGKIAAAALFIALTVVAGAIVRTILHRTVFMTEVHMVLLNPLFILCGAYLSFYLLASSLLASLGTERRSGIG</sequence>
<keyword evidence="1" id="KW-0472">Membrane</keyword>
<organism evidence="2 3">
    <name type="scientific">Paenibacillus thailandensis</name>
    <dbReference type="NCBI Taxonomy" id="393250"/>
    <lineage>
        <taxon>Bacteria</taxon>
        <taxon>Bacillati</taxon>
        <taxon>Bacillota</taxon>
        <taxon>Bacilli</taxon>
        <taxon>Bacillales</taxon>
        <taxon>Paenibacillaceae</taxon>
        <taxon>Paenibacillus</taxon>
    </lineage>
</organism>
<evidence type="ECO:0008006" key="4">
    <source>
        <dbReference type="Google" id="ProtNLM"/>
    </source>
</evidence>
<keyword evidence="3" id="KW-1185">Reference proteome</keyword>
<feature type="transmembrane region" description="Helical" evidence="1">
    <location>
        <begin position="34"/>
        <end position="55"/>
    </location>
</feature>
<protein>
    <recommendedName>
        <fullName evidence="4">Transposase</fullName>
    </recommendedName>
</protein>
<reference evidence="3" key="1">
    <citation type="journal article" date="2019" name="Int. J. Syst. Evol. Microbiol.">
        <title>The Global Catalogue of Microorganisms (GCM) 10K type strain sequencing project: providing services to taxonomists for standard genome sequencing and annotation.</title>
        <authorList>
            <consortium name="The Broad Institute Genomics Platform"/>
            <consortium name="The Broad Institute Genome Sequencing Center for Infectious Disease"/>
            <person name="Wu L."/>
            <person name="Ma J."/>
        </authorList>
    </citation>
    <scope>NUCLEOTIDE SEQUENCE [LARGE SCALE GENOMIC DNA]</scope>
    <source>
        <strain evidence="3">TISTR 1827</strain>
    </source>
</reference>
<evidence type="ECO:0000256" key="1">
    <source>
        <dbReference type="SAM" id="Phobius"/>
    </source>
</evidence>
<keyword evidence="1" id="KW-0812">Transmembrane</keyword>
<evidence type="ECO:0000313" key="2">
    <source>
        <dbReference type="EMBL" id="MFD2659561.1"/>
    </source>
</evidence>
<dbReference type="Proteomes" id="UP001597493">
    <property type="component" value="Unassembled WGS sequence"/>
</dbReference>
<name>A0ABW5QTE0_9BACL</name>
<keyword evidence="1" id="KW-1133">Transmembrane helix</keyword>
<gene>
    <name evidence="2" type="ORF">ACFSW5_04695</name>
</gene>
<dbReference type="RefSeq" id="WP_379270249.1">
    <property type="nucleotide sequence ID" value="NZ_JBHUGT010000013.1"/>
</dbReference>